<comment type="subcellular location">
    <subcellularLocation>
        <location evidence="1">Cell membrane</location>
        <topology evidence="1">Multi-pass membrane protein</topology>
    </subcellularLocation>
</comment>
<keyword evidence="2" id="KW-1003">Cell membrane</keyword>
<feature type="transmembrane region" description="Helical" evidence="6">
    <location>
        <begin position="33"/>
        <end position="52"/>
    </location>
</feature>
<dbReference type="GO" id="GO:0005886">
    <property type="term" value="C:plasma membrane"/>
    <property type="evidence" value="ECO:0007669"/>
    <property type="project" value="UniProtKB-SubCell"/>
</dbReference>
<keyword evidence="5 6" id="KW-0472">Membrane</keyword>
<keyword evidence="4 6" id="KW-1133">Transmembrane helix</keyword>
<dbReference type="EMBL" id="NSIT01000010">
    <property type="protein sequence ID" value="PJE80633.1"/>
    <property type="molecule type" value="Genomic_DNA"/>
</dbReference>
<evidence type="ECO:0000256" key="4">
    <source>
        <dbReference type="ARBA" id="ARBA00022989"/>
    </source>
</evidence>
<evidence type="ECO:0000313" key="7">
    <source>
        <dbReference type="EMBL" id="PJE80633.1"/>
    </source>
</evidence>
<proteinExistence type="predicted"/>
<accession>A0A2H9TBR1</accession>
<keyword evidence="3 6" id="KW-0812">Transmembrane</keyword>
<organism evidence="7">
    <name type="scientific">invertebrate metagenome</name>
    <dbReference type="NCBI Taxonomy" id="1711999"/>
    <lineage>
        <taxon>unclassified sequences</taxon>
        <taxon>metagenomes</taxon>
        <taxon>organismal metagenomes</taxon>
    </lineage>
</organism>
<evidence type="ECO:0000256" key="6">
    <source>
        <dbReference type="SAM" id="Phobius"/>
    </source>
</evidence>
<dbReference type="AlphaFoldDB" id="A0A2H9TBR1"/>
<evidence type="ECO:0000256" key="5">
    <source>
        <dbReference type="ARBA" id="ARBA00023136"/>
    </source>
</evidence>
<evidence type="ECO:0000256" key="1">
    <source>
        <dbReference type="ARBA" id="ARBA00004651"/>
    </source>
</evidence>
<reference evidence="7" key="1">
    <citation type="journal article" date="2017" name="Appl. Environ. Microbiol.">
        <title>Molecular characterization of an Endozoicomonas-like organism causing infection in king scallop Pecten maximus L.</title>
        <authorList>
            <person name="Cano I."/>
            <person name="van Aerle R."/>
            <person name="Ross S."/>
            <person name="Verner-Jeffreys D.W."/>
            <person name="Paley R.K."/>
            <person name="Rimmer G."/>
            <person name="Ryder D."/>
            <person name="Hooper P."/>
            <person name="Stone D."/>
            <person name="Feist S.W."/>
        </authorList>
    </citation>
    <scope>NUCLEOTIDE SEQUENCE</scope>
</reference>
<dbReference type="InterPro" id="IPR005598">
    <property type="entry name" value="ATP_synth_I"/>
</dbReference>
<dbReference type="Pfam" id="PF03899">
    <property type="entry name" value="ATP-synt_I"/>
    <property type="match status" value="1"/>
</dbReference>
<gene>
    <name evidence="7" type="ORF">CI610_00372</name>
</gene>
<protein>
    <recommendedName>
        <fullName evidence="8">ATP synthase protein I</fullName>
    </recommendedName>
</protein>
<evidence type="ECO:0000256" key="3">
    <source>
        <dbReference type="ARBA" id="ARBA00022692"/>
    </source>
</evidence>
<comment type="caution">
    <text evidence="7">The sequence shown here is derived from an EMBL/GenBank/DDBJ whole genome shotgun (WGS) entry which is preliminary data.</text>
</comment>
<name>A0A2H9TBR1_9ZZZZ</name>
<sequence length="147" mass="16637">MSDSSIWKYKLLSPWQRHARSVSKEYPYLRRPAVYRVVVTQAIIIAVLALIAAPVGKIWTVSVCLGGLCACVPHTYFIWKAFYYRGARAARQITASFYQGEAGKFVLTIAMFMLVFTQVKPIEPLALLGAYIMVQSVQWFTPLLIKT</sequence>
<feature type="transmembrane region" description="Helical" evidence="6">
    <location>
        <begin position="102"/>
        <end position="119"/>
    </location>
</feature>
<evidence type="ECO:0000256" key="2">
    <source>
        <dbReference type="ARBA" id="ARBA00022475"/>
    </source>
</evidence>
<evidence type="ECO:0008006" key="8">
    <source>
        <dbReference type="Google" id="ProtNLM"/>
    </source>
</evidence>
<feature type="transmembrane region" description="Helical" evidence="6">
    <location>
        <begin position="58"/>
        <end position="82"/>
    </location>
</feature>